<comment type="caution">
    <text evidence="2">The sequence shown here is derived from an EMBL/GenBank/DDBJ whole genome shotgun (WGS) entry which is preliminary data.</text>
</comment>
<reference evidence="3" key="1">
    <citation type="journal article" date="2019" name="Int. J. Syst. Evol. Microbiol.">
        <title>The Global Catalogue of Microorganisms (GCM) 10K type strain sequencing project: providing services to taxonomists for standard genome sequencing and annotation.</title>
        <authorList>
            <consortium name="The Broad Institute Genomics Platform"/>
            <consortium name="The Broad Institute Genome Sequencing Center for Infectious Disease"/>
            <person name="Wu L."/>
            <person name="Ma J."/>
        </authorList>
    </citation>
    <scope>NUCLEOTIDE SEQUENCE [LARGE SCALE GENOMIC DNA]</scope>
    <source>
        <strain evidence="3">CCM 8895</strain>
    </source>
</reference>
<keyword evidence="1" id="KW-0812">Transmembrane</keyword>
<dbReference type="EMBL" id="JBHSSN010000004">
    <property type="protein sequence ID" value="MFC6322904.1"/>
    <property type="molecule type" value="Genomic_DNA"/>
</dbReference>
<evidence type="ECO:0000313" key="3">
    <source>
        <dbReference type="Proteomes" id="UP001596186"/>
    </source>
</evidence>
<keyword evidence="1" id="KW-0472">Membrane</keyword>
<protein>
    <submittedName>
        <fullName evidence="2">Uncharacterized protein</fullName>
    </submittedName>
</protein>
<feature type="transmembrane region" description="Helical" evidence="1">
    <location>
        <begin position="6"/>
        <end position="27"/>
    </location>
</feature>
<dbReference type="RefSeq" id="WP_125593759.1">
    <property type="nucleotide sequence ID" value="NZ_JBHSSN010000004.1"/>
</dbReference>
<sequence>MDKKQVAIGIILALLTGGFFLIAILIWKSFCTVKIKHERAQLETYVKDYFRGNEKLLAFVGTLSDDEVHVLMNIISKVREENTDIEWKTLNLPEFFEQKVKGLVE</sequence>
<evidence type="ECO:0000256" key="1">
    <source>
        <dbReference type="SAM" id="Phobius"/>
    </source>
</evidence>
<dbReference type="Proteomes" id="UP001596186">
    <property type="component" value="Unassembled WGS sequence"/>
</dbReference>
<name>A0ABW1UVS3_9LACO</name>
<organism evidence="2 3">
    <name type="scientific">Companilactobacillus baiquanensis</name>
    <dbReference type="NCBI Taxonomy" id="2486005"/>
    <lineage>
        <taxon>Bacteria</taxon>
        <taxon>Bacillati</taxon>
        <taxon>Bacillota</taxon>
        <taxon>Bacilli</taxon>
        <taxon>Lactobacillales</taxon>
        <taxon>Lactobacillaceae</taxon>
        <taxon>Companilactobacillus</taxon>
    </lineage>
</organism>
<gene>
    <name evidence="2" type="ORF">ACFP1F_03870</name>
</gene>
<proteinExistence type="predicted"/>
<evidence type="ECO:0000313" key="2">
    <source>
        <dbReference type="EMBL" id="MFC6322904.1"/>
    </source>
</evidence>
<keyword evidence="1" id="KW-1133">Transmembrane helix</keyword>
<keyword evidence="3" id="KW-1185">Reference proteome</keyword>
<accession>A0ABW1UVS3</accession>